<dbReference type="SFLD" id="SFLDG01082">
    <property type="entry name" value="B12-binding_domain_containing"/>
    <property type="match status" value="1"/>
</dbReference>
<evidence type="ECO:0000259" key="8">
    <source>
        <dbReference type="PROSITE" id="PS51918"/>
    </source>
</evidence>
<evidence type="ECO:0000256" key="2">
    <source>
        <dbReference type="ARBA" id="ARBA00022691"/>
    </source>
</evidence>
<dbReference type="Gene3D" id="3.80.30.20">
    <property type="entry name" value="tm_1862 like domain"/>
    <property type="match status" value="1"/>
</dbReference>
<dbReference type="InterPro" id="IPR034466">
    <property type="entry name" value="Methyltransferase_Class_B"/>
</dbReference>
<dbReference type="SFLD" id="SFLDF00303">
    <property type="entry name" value="hopanoid_C2-methyltransferase"/>
    <property type="match status" value="1"/>
</dbReference>
<evidence type="ECO:0000256" key="3">
    <source>
        <dbReference type="ARBA" id="ARBA00022723"/>
    </source>
</evidence>
<name>A0A1E3W0A9_9HYPH</name>
<dbReference type="CDD" id="cd01335">
    <property type="entry name" value="Radical_SAM"/>
    <property type="match status" value="1"/>
</dbReference>
<dbReference type="InterPro" id="IPR058240">
    <property type="entry name" value="rSAM_sf"/>
</dbReference>
<dbReference type="GO" id="GO:0051536">
    <property type="term" value="F:iron-sulfur cluster binding"/>
    <property type="evidence" value="ECO:0007669"/>
    <property type="project" value="UniProtKB-KW"/>
</dbReference>
<evidence type="ECO:0000313" key="10">
    <source>
        <dbReference type="Proteomes" id="UP000094501"/>
    </source>
</evidence>
<keyword evidence="3" id="KW-0479">Metal-binding</keyword>
<dbReference type="AlphaFoldDB" id="A0A1E3W0A9"/>
<dbReference type="Proteomes" id="UP000094501">
    <property type="component" value="Unassembled WGS sequence"/>
</dbReference>
<dbReference type="SFLD" id="SFLDS00029">
    <property type="entry name" value="Radical_SAM"/>
    <property type="match status" value="1"/>
</dbReference>
<dbReference type="InterPro" id="IPR051198">
    <property type="entry name" value="BchE-like"/>
</dbReference>
<sequence>MADIVIVNPRFDISFWGLEHCMPLFGKQANLPVACLGLLAALVPDHHDVTLVDENVEDIDFDRLAQADMVCVTGMNIQGRRLIEILEEVRARGVMTVVGGPMATVEPEALDGLADVLFKGEADETWPEFLAAWEKGEHKAYYEQPEKTDVTTLPVPRTDLLKVGRYMFGSMQISRGCPFTCEFCDIIVTFGRRPRLKTSEQVIAELEDFLQAGFKMVFVVDDNLIGNKKAIKAVLRDVIEWQQARAYPLTLFTEASLDLAEDDELMELMGRANFQNVFIGIETPNEESLRETKKLQNVRPNAGSLIDRVHRIQDHGIDVWCGMIVGFDHDDPTIFEAIPEFLIRARISTALVGLLHAIPTTPLYKRLKEAGRLNNEKDHDQYGTNVIPLGMTSEELRDGFIETMQSCYEVDAYLERLDAQFFDQNFKFTMHELPYWSNWRMAWAKRCFLNYVRFGVVSSRLLSLVKEAPLRDRYRKQLARIVKQRWREPHILFIYALKLATHYHYAEVARAVADVDPMTGAMSDAGKPFSRSRKAEPVAGKKAKEKEAMAA</sequence>
<proteinExistence type="predicted"/>
<protein>
    <submittedName>
        <fullName evidence="9">Radical SAM protein</fullName>
    </submittedName>
</protein>
<dbReference type="Pfam" id="PF04055">
    <property type="entry name" value="Radical_SAM"/>
    <property type="match status" value="1"/>
</dbReference>
<dbReference type="InterPro" id="IPR023404">
    <property type="entry name" value="rSAM_horseshoe"/>
</dbReference>
<feature type="domain" description="B12-binding" evidence="7">
    <location>
        <begin position="1"/>
        <end position="140"/>
    </location>
</feature>
<evidence type="ECO:0000259" key="7">
    <source>
        <dbReference type="PROSITE" id="PS51332"/>
    </source>
</evidence>
<dbReference type="GO" id="GO:0003824">
    <property type="term" value="F:catalytic activity"/>
    <property type="evidence" value="ECO:0007669"/>
    <property type="project" value="InterPro"/>
</dbReference>
<dbReference type="Gene3D" id="3.40.50.280">
    <property type="entry name" value="Cobalamin-binding domain"/>
    <property type="match status" value="1"/>
</dbReference>
<evidence type="ECO:0000313" key="9">
    <source>
        <dbReference type="EMBL" id="ODR99222.1"/>
    </source>
</evidence>
<dbReference type="InterPro" id="IPR006158">
    <property type="entry name" value="Cobalamin-bd"/>
</dbReference>
<dbReference type="InterPro" id="IPR034530">
    <property type="entry name" value="HpnP-like"/>
</dbReference>
<dbReference type="InterPro" id="IPR025274">
    <property type="entry name" value="DUF4070"/>
</dbReference>
<dbReference type="Pfam" id="PF13282">
    <property type="entry name" value="DUF4070"/>
    <property type="match status" value="1"/>
</dbReference>
<keyword evidence="2" id="KW-0949">S-adenosyl-L-methionine</keyword>
<dbReference type="PANTHER" id="PTHR43409">
    <property type="entry name" value="ANAEROBIC MAGNESIUM-PROTOPORPHYRIN IX MONOMETHYL ESTER CYCLASE-RELATED"/>
    <property type="match status" value="1"/>
</dbReference>
<dbReference type="GO" id="GO:0046872">
    <property type="term" value="F:metal ion binding"/>
    <property type="evidence" value="ECO:0007669"/>
    <property type="project" value="UniProtKB-KW"/>
</dbReference>
<gene>
    <name evidence="9" type="ORF">AUC68_04230</name>
</gene>
<dbReference type="GO" id="GO:0031419">
    <property type="term" value="F:cobalamin binding"/>
    <property type="evidence" value="ECO:0007669"/>
    <property type="project" value="InterPro"/>
</dbReference>
<dbReference type="PANTHER" id="PTHR43409:SF3">
    <property type="entry name" value="HYPOTHETICAL METHYLTRANSFERASE"/>
    <property type="match status" value="1"/>
</dbReference>
<dbReference type="Pfam" id="PF02310">
    <property type="entry name" value="B12-binding"/>
    <property type="match status" value="1"/>
</dbReference>
<feature type="compositionally biased region" description="Basic and acidic residues" evidence="6">
    <location>
        <begin position="542"/>
        <end position="551"/>
    </location>
</feature>
<evidence type="ECO:0000256" key="6">
    <source>
        <dbReference type="SAM" id="MobiDB-lite"/>
    </source>
</evidence>
<keyword evidence="4" id="KW-0408">Iron</keyword>
<dbReference type="PROSITE" id="PS51918">
    <property type="entry name" value="RADICAL_SAM"/>
    <property type="match status" value="1"/>
</dbReference>
<dbReference type="OrthoDB" id="9801424at2"/>
<dbReference type="STRING" id="1774968.AUC68_04230"/>
<dbReference type="InterPro" id="IPR007197">
    <property type="entry name" value="rSAM"/>
</dbReference>
<keyword evidence="5" id="KW-0411">Iron-sulfur</keyword>
<feature type="region of interest" description="Disordered" evidence="6">
    <location>
        <begin position="524"/>
        <end position="551"/>
    </location>
</feature>
<organism evidence="9 10">
    <name type="scientific">Methyloceanibacter methanicus</name>
    <dbReference type="NCBI Taxonomy" id="1774968"/>
    <lineage>
        <taxon>Bacteria</taxon>
        <taxon>Pseudomonadati</taxon>
        <taxon>Pseudomonadota</taxon>
        <taxon>Alphaproteobacteria</taxon>
        <taxon>Hyphomicrobiales</taxon>
        <taxon>Hyphomicrobiaceae</taxon>
        <taxon>Methyloceanibacter</taxon>
    </lineage>
</organism>
<reference evidence="9 10" key="1">
    <citation type="journal article" date="2016" name="Environ. Microbiol.">
        <title>New Methyloceanibacter diversity from North Sea sediments includes methanotroph containing solely the soluble methane monooxygenase.</title>
        <authorList>
            <person name="Vekeman B."/>
            <person name="Kerckhof F.M."/>
            <person name="Cremers G."/>
            <person name="de Vos P."/>
            <person name="Vandamme P."/>
            <person name="Boon N."/>
            <person name="Op den Camp H.J."/>
            <person name="Heylen K."/>
        </authorList>
    </citation>
    <scope>NUCLEOTIDE SEQUENCE [LARGE SCALE GENOMIC DNA]</scope>
    <source>
        <strain evidence="9 10">R-67174</strain>
    </source>
</reference>
<dbReference type="SMART" id="SM00729">
    <property type="entry name" value="Elp3"/>
    <property type="match status" value="1"/>
</dbReference>
<dbReference type="SFLD" id="SFLDG01123">
    <property type="entry name" value="methyltransferase_(Class_B)"/>
    <property type="match status" value="1"/>
</dbReference>
<evidence type="ECO:0000256" key="4">
    <source>
        <dbReference type="ARBA" id="ARBA00023004"/>
    </source>
</evidence>
<comment type="cofactor">
    <cofactor evidence="1">
        <name>[4Fe-4S] cluster</name>
        <dbReference type="ChEBI" id="CHEBI:49883"/>
    </cofactor>
</comment>
<dbReference type="SUPFAM" id="SSF102114">
    <property type="entry name" value="Radical SAM enzymes"/>
    <property type="match status" value="1"/>
</dbReference>
<comment type="caution">
    <text evidence="9">The sequence shown here is derived from an EMBL/GenBank/DDBJ whole genome shotgun (WGS) entry which is preliminary data.</text>
</comment>
<accession>A0A1E3W0A9</accession>
<dbReference type="GO" id="GO:0005829">
    <property type="term" value="C:cytosol"/>
    <property type="evidence" value="ECO:0007669"/>
    <property type="project" value="TreeGrafter"/>
</dbReference>
<dbReference type="EMBL" id="LPWG01000011">
    <property type="protein sequence ID" value="ODR99222.1"/>
    <property type="molecule type" value="Genomic_DNA"/>
</dbReference>
<dbReference type="RefSeq" id="WP_069437162.1">
    <property type="nucleotide sequence ID" value="NZ_LPWG01000011.1"/>
</dbReference>
<dbReference type="PROSITE" id="PS51332">
    <property type="entry name" value="B12_BINDING"/>
    <property type="match status" value="1"/>
</dbReference>
<evidence type="ECO:0000256" key="1">
    <source>
        <dbReference type="ARBA" id="ARBA00001966"/>
    </source>
</evidence>
<feature type="domain" description="Radical SAM core" evidence="8">
    <location>
        <begin position="163"/>
        <end position="395"/>
    </location>
</feature>
<dbReference type="InterPro" id="IPR006638">
    <property type="entry name" value="Elp3/MiaA/NifB-like_rSAM"/>
</dbReference>
<keyword evidence="10" id="KW-1185">Reference proteome</keyword>
<evidence type="ECO:0000256" key="5">
    <source>
        <dbReference type="ARBA" id="ARBA00023014"/>
    </source>
</evidence>